<evidence type="ECO:0000256" key="3">
    <source>
        <dbReference type="ARBA" id="ARBA00023002"/>
    </source>
</evidence>
<dbReference type="RefSeq" id="WP_081268624.1">
    <property type="nucleotide sequence ID" value="NZ_LVHG01000050.1"/>
</dbReference>
<comment type="caution">
    <text evidence="7">The sequence shown here is derived from an EMBL/GenBank/DDBJ whole genome shotgun (WGS) entry which is preliminary data.</text>
</comment>
<evidence type="ECO:0000256" key="1">
    <source>
        <dbReference type="ARBA" id="ARBA00022714"/>
    </source>
</evidence>
<dbReference type="PROSITE" id="PS51296">
    <property type="entry name" value="RIESKE"/>
    <property type="match status" value="1"/>
</dbReference>
<dbReference type="SUPFAM" id="SSF55961">
    <property type="entry name" value="Bet v1-like"/>
    <property type="match status" value="1"/>
</dbReference>
<keyword evidence="1" id="KW-0001">2Fe-2S</keyword>
<keyword evidence="5" id="KW-0411">Iron-sulfur</keyword>
<keyword evidence="4" id="KW-0408">Iron</keyword>
<dbReference type="Pfam" id="PF00355">
    <property type="entry name" value="Rieske"/>
    <property type="match status" value="1"/>
</dbReference>
<dbReference type="GO" id="GO:0016491">
    <property type="term" value="F:oxidoreductase activity"/>
    <property type="evidence" value="ECO:0007669"/>
    <property type="project" value="UniProtKB-KW"/>
</dbReference>
<feature type="domain" description="Rieske" evidence="6">
    <location>
        <begin position="13"/>
        <end position="114"/>
    </location>
</feature>
<proteinExistence type="predicted"/>
<dbReference type="Pfam" id="PF19112">
    <property type="entry name" value="VanA_C"/>
    <property type="match status" value="1"/>
</dbReference>
<reference evidence="7 8" key="1">
    <citation type="submission" date="2016-03" db="EMBL/GenBank/DDBJ databases">
        <title>Genome sequence of Variovorax paradoxus KB5.</title>
        <authorList>
            <person name="Jeong H."/>
            <person name="Hong C.E."/>
            <person name="Jo S.H."/>
            <person name="Park J.M."/>
        </authorList>
    </citation>
    <scope>NUCLEOTIDE SEQUENCE [LARGE SCALE GENOMIC DNA]</scope>
    <source>
        <strain evidence="7 8">KB5</strain>
    </source>
</reference>
<name>A0AA91DMN4_VARPD</name>
<evidence type="ECO:0000256" key="2">
    <source>
        <dbReference type="ARBA" id="ARBA00022723"/>
    </source>
</evidence>
<protein>
    <submittedName>
        <fullName evidence="7">Rieske (2Fe-2S) protein</fullName>
    </submittedName>
</protein>
<dbReference type="CDD" id="cd08878">
    <property type="entry name" value="RHO_alpha_C_DMO-like"/>
    <property type="match status" value="1"/>
</dbReference>
<dbReference type="Gene3D" id="3.90.380.10">
    <property type="entry name" value="Naphthalene 1,2-dioxygenase Alpha Subunit, Chain A, domain 1"/>
    <property type="match status" value="1"/>
</dbReference>
<accession>A0AA91DMN4</accession>
<sequence length="372" mass="41854">MKTPTTAFPLNAWYAAAYDVEVRHALLPRTICNQKVVLFRRTDGEVAVLEDACWHRLMPLSLGRLEGDELVCGYHGLVYNSQGRCTHMPSQETLNPSACVRSFPVVEKHRFVWIWPGDPAKADPALVPDMHWNDDPAWAGDGKMIRVHCDYRLVVDNLMDLTHETFVHGSSIGNREVAEAPFVATHGDRSATVTRWMENIDPPPFWGGQIRHARGYTGKVDRWQIIRFEGPCTVNIDVGVAEAGSGAVPKNDDAGDRSKGVNGYVLNTITPETDKTCLYFWAFSRNYCLGEQRLTHELREGVAGIFREDELVLEAQQKAMDEHPDHKFYNLNIDAGSMWARKLIDRMIEKEKPARAAIPIHPAEQPGEKQAA</sequence>
<dbReference type="Proteomes" id="UP000077852">
    <property type="component" value="Unassembled WGS sequence"/>
</dbReference>
<dbReference type="PANTHER" id="PTHR21266">
    <property type="entry name" value="IRON-SULFUR DOMAIN CONTAINING PROTEIN"/>
    <property type="match status" value="1"/>
</dbReference>
<dbReference type="GO" id="GO:0051537">
    <property type="term" value="F:2 iron, 2 sulfur cluster binding"/>
    <property type="evidence" value="ECO:0007669"/>
    <property type="project" value="UniProtKB-KW"/>
</dbReference>
<evidence type="ECO:0000256" key="4">
    <source>
        <dbReference type="ARBA" id="ARBA00023004"/>
    </source>
</evidence>
<organism evidence="7 8">
    <name type="scientific">Variovorax paradoxus</name>
    <dbReference type="NCBI Taxonomy" id="34073"/>
    <lineage>
        <taxon>Bacteria</taxon>
        <taxon>Pseudomonadati</taxon>
        <taxon>Pseudomonadota</taxon>
        <taxon>Betaproteobacteria</taxon>
        <taxon>Burkholderiales</taxon>
        <taxon>Comamonadaceae</taxon>
        <taxon>Variovorax</taxon>
    </lineage>
</organism>
<dbReference type="GO" id="GO:0046872">
    <property type="term" value="F:metal ion binding"/>
    <property type="evidence" value="ECO:0007669"/>
    <property type="project" value="UniProtKB-KW"/>
</dbReference>
<dbReference type="AlphaFoldDB" id="A0AA91DMN4"/>
<evidence type="ECO:0000313" key="8">
    <source>
        <dbReference type="Proteomes" id="UP000077852"/>
    </source>
</evidence>
<dbReference type="Gene3D" id="2.102.10.10">
    <property type="entry name" value="Rieske [2Fe-2S] iron-sulphur domain"/>
    <property type="match status" value="1"/>
</dbReference>
<evidence type="ECO:0000313" key="7">
    <source>
        <dbReference type="EMBL" id="OAK62535.1"/>
    </source>
</evidence>
<evidence type="ECO:0000259" key="6">
    <source>
        <dbReference type="PROSITE" id="PS51296"/>
    </source>
</evidence>
<dbReference type="EMBL" id="LVHG01000050">
    <property type="protein sequence ID" value="OAK62535.1"/>
    <property type="molecule type" value="Genomic_DNA"/>
</dbReference>
<gene>
    <name evidence="7" type="ORF">A3K87_18570</name>
</gene>
<keyword evidence="3" id="KW-0560">Oxidoreductase</keyword>
<dbReference type="InterPro" id="IPR050584">
    <property type="entry name" value="Cholesterol_7-desaturase"/>
</dbReference>
<dbReference type="InterPro" id="IPR017941">
    <property type="entry name" value="Rieske_2Fe-2S"/>
</dbReference>
<dbReference type="PANTHER" id="PTHR21266:SF60">
    <property type="entry name" value="3-KETOSTEROID-9-ALPHA-MONOOXYGENASE, OXYGENASE COMPONENT"/>
    <property type="match status" value="1"/>
</dbReference>
<dbReference type="InterPro" id="IPR044043">
    <property type="entry name" value="VanA_C_cat"/>
</dbReference>
<dbReference type="SUPFAM" id="SSF50022">
    <property type="entry name" value="ISP domain"/>
    <property type="match status" value="1"/>
</dbReference>
<dbReference type="InterPro" id="IPR036922">
    <property type="entry name" value="Rieske_2Fe-2S_sf"/>
</dbReference>
<keyword evidence="2" id="KW-0479">Metal-binding</keyword>
<evidence type="ECO:0000256" key="5">
    <source>
        <dbReference type="ARBA" id="ARBA00023014"/>
    </source>
</evidence>